<dbReference type="SUPFAM" id="SSF51905">
    <property type="entry name" value="FAD/NAD(P)-binding domain"/>
    <property type="match status" value="1"/>
</dbReference>
<dbReference type="PANTHER" id="PTHR43734:SF1">
    <property type="entry name" value="PHYTOENE DESATURASE"/>
    <property type="match status" value="1"/>
</dbReference>
<organism evidence="1">
    <name type="scientific">Thermococcus litoralis</name>
    <dbReference type="NCBI Taxonomy" id="2265"/>
    <lineage>
        <taxon>Archaea</taxon>
        <taxon>Methanobacteriati</taxon>
        <taxon>Methanobacteriota</taxon>
        <taxon>Thermococci</taxon>
        <taxon>Thermococcales</taxon>
        <taxon>Thermococcaceae</taxon>
        <taxon>Thermococcus</taxon>
    </lineage>
</organism>
<comment type="caution">
    <text evidence="1">The sequence shown here is derived from an EMBL/GenBank/DDBJ whole genome shotgun (WGS) entry which is preliminary data.</text>
</comment>
<dbReference type="AlphaFoldDB" id="A0A7C5P6G2"/>
<dbReference type="PANTHER" id="PTHR43734">
    <property type="entry name" value="PHYTOENE DESATURASE"/>
    <property type="match status" value="1"/>
</dbReference>
<dbReference type="Gene3D" id="3.90.660.50">
    <property type="match status" value="1"/>
</dbReference>
<name>A0A7C5P6G2_THELI</name>
<sequence length="182" mass="20024">MRVVTIGAGLGGLLTSAFLAKAGHKVTVLEKAPFVGGRFTNLNYKGFQLSTGALHMVPHGENGPLAHLLKLLGANVKIVNSNPKGKFFINGNLYHYREGWGYLSLKEKAKAMKLLAEIKANKLPKGEEASMNSWEWLKEKIGDNEFVYLFIKSFLGWAVSLTPEEVPAIELAKEIKATLKWG</sequence>
<evidence type="ECO:0000313" key="1">
    <source>
        <dbReference type="EMBL" id="HHI00571.1"/>
    </source>
</evidence>
<dbReference type="Gene3D" id="3.50.50.60">
    <property type="entry name" value="FAD/NAD(P)-binding domain"/>
    <property type="match status" value="1"/>
</dbReference>
<dbReference type="EMBL" id="DRTU01000160">
    <property type="protein sequence ID" value="HHI00571.1"/>
    <property type="molecule type" value="Genomic_DNA"/>
</dbReference>
<protein>
    <submittedName>
        <fullName evidence="1">FAD-binding protein</fullName>
    </submittedName>
</protein>
<reference evidence="1" key="1">
    <citation type="journal article" date="2020" name="mSystems">
        <title>Genome- and Community-Level Interaction Insights into Carbon Utilization and Element Cycling Functions of Hydrothermarchaeota in Hydrothermal Sediment.</title>
        <authorList>
            <person name="Zhou Z."/>
            <person name="Liu Y."/>
            <person name="Xu W."/>
            <person name="Pan J."/>
            <person name="Luo Z.H."/>
            <person name="Li M."/>
        </authorList>
    </citation>
    <scope>NUCLEOTIDE SEQUENCE [LARGE SCALE GENOMIC DNA]</scope>
    <source>
        <strain evidence="1">HyVt-93</strain>
    </source>
</reference>
<dbReference type="InterPro" id="IPR036188">
    <property type="entry name" value="FAD/NAD-bd_sf"/>
</dbReference>
<dbReference type="Proteomes" id="UP000886217">
    <property type="component" value="Unassembled WGS sequence"/>
</dbReference>
<gene>
    <name evidence="1" type="ORF">ENL40_03710</name>
</gene>
<accession>A0A7C5P6G2</accession>
<dbReference type="Pfam" id="PF13450">
    <property type="entry name" value="NAD_binding_8"/>
    <property type="match status" value="1"/>
</dbReference>
<proteinExistence type="predicted"/>
<feature type="non-terminal residue" evidence="1">
    <location>
        <position position="182"/>
    </location>
</feature>